<organism evidence="2 3">
    <name type="scientific">Ophiophagus hannah</name>
    <name type="common">King cobra</name>
    <name type="synonym">Naja hannah</name>
    <dbReference type="NCBI Taxonomy" id="8665"/>
    <lineage>
        <taxon>Eukaryota</taxon>
        <taxon>Metazoa</taxon>
        <taxon>Chordata</taxon>
        <taxon>Craniata</taxon>
        <taxon>Vertebrata</taxon>
        <taxon>Euteleostomi</taxon>
        <taxon>Lepidosauria</taxon>
        <taxon>Squamata</taxon>
        <taxon>Bifurcata</taxon>
        <taxon>Unidentata</taxon>
        <taxon>Episquamata</taxon>
        <taxon>Toxicofera</taxon>
        <taxon>Serpentes</taxon>
        <taxon>Colubroidea</taxon>
        <taxon>Elapidae</taxon>
        <taxon>Elapinae</taxon>
        <taxon>Ophiophagus</taxon>
    </lineage>
</organism>
<feature type="compositionally biased region" description="Basic and acidic residues" evidence="1">
    <location>
        <begin position="269"/>
        <end position="284"/>
    </location>
</feature>
<protein>
    <submittedName>
        <fullName evidence="2">Zinc finger CCCH domain-containing protein 13</fullName>
    </submittedName>
</protein>
<name>V8P9M7_OPHHA</name>
<feature type="non-terminal residue" evidence="2">
    <location>
        <position position="1"/>
    </location>
</feature>
<proteinExistence type="predicted"/>
<evidence type="ECO:0000313" key="3">
    <source>
        <dbReference type="Proteomes" id="UP000018936"/>
    </source>
</evidence>
<dbReference type="EMBL" id="AZIM01000491">
    <property type="protein sequence ID" value="ETE70718.1"/>
    <property type="molecule type" value="Genomic_DNA"/>
</dbReference>
<reference evidence="2 3" key="1">
    <citation type="journal article" date="2013" name="Proc. Natl. Acad. Sci. U.S.A.">
        <title>The king cobra genome reveals dynamic gene evolution and adaptation in the snake venom system.</title>
        <authorList>
            <person name="Vonk F.J."/>
            <person name="Casewell N.R."/>
            <person name="Henkel C.V."/>
            <person name="Heimberg A.M."/>
            <person name="Jansen H.J."/>
            <person name="McCleary R.J."/>
            <person name="Kerkkamp H.M."/>
            <person name="Vos R.A."/>
            <person name="Guerreiro I."/>
            <person name="Calvete J.J."/>
            <person name="Wuster W."/>
            <person name="Woods A.E."/>
            <person name="Logan J.M."/>
            <person name="Harrison R.A."/>
            <person name="Castoe T.A."/>
            <person name="de Koning A.P."/>
            <person name="Pollock D.D."/>
            <person name="Yandell M."/>
            <person name="Calderon D."/>
            <person name="Renjifo C."/>
            <person name="Currier R.B."/>
            <person name="Salgado D."/>
            <person name="Pla D."/>
            <person name="Sanz L."/>
            <person name="Hyder A.S."/>
            <person name="Ribeiro J.M."/>
            <person name="Arntzen J.W."/>
            <person name="van den Thillart G.E."/>
            <person name="Boetzer M."/>
            <person name="Pirovano W."/>
            <person name="Dirks R.P."/>
            <person name="Spaink H.P."/>
            <person name="Duboule D."/>
            <person name="McGlinn E."/>
            <person name="Kini R.M."/>
            <person name="Richardson M.K."/>
        </authorList>
    </citation>
    <scope>NUCLEOTIDE SEQUENCE</scope>
    <source>
        <tissue evidence="2">Blood</tissue>
    </source>
</reference>
<feature type="compositionally biased region" description="Basic and acidic residues" evidence="1">
    <location>
        <begin position="205"/>
        <end position="245"/>
    </location>
</feature>
<feature type="region of interest" description="Disordered" evidence="1">
    <location>
        <begin position="197"/>
        <end position="284"/>
    </location>
</feature>
<gene>
    <name evidence="2" type="primary">ZC3H13</name>
    <name evidence="2" type="ORF">L345_03475</name>
</gene>
<sequence>MLCACAMALGHPPICPPSRSMLTSFSQRTHLFQPSPAWPATPLSAQEASRNRLAALLLLRLFQSASWGRLLVLQKGQLETEKESPPAASFGVLHCSAWTCLSKSLQCNVLNELRQRIGEEEQSRYKKPIAAAAVHASLEFPNPKSGRGISPNRGSFVGLGSLACWLFQATWDRRLAGKDSRNERRCQALGSIFRRREGRRKGRDRKREKERETERGKQKERGKERERERKREREREKEREKERREKEKKKGKKEKERERKKRDRQRKTGWKEGRERKKEGGREEKVNEVYEWMDGWIDRYMEVGREGEREKRRGRNDTNPSFRRLFETAQAI</sequence>
<dbReference type="Proteomes" id="UP000018936">
    <property type="component" value="Unassembled WGS sequence"/>
</dbReference>
<comment type="caution">
    <text evidence="2">The sequence shown here is derived from an EMBL/GenBank/DDBJ whole genome shotgun (WGS) entry which is preliminary data.</text>
</comment>
<evidence type="ECO:0000256" key="1">
    <source>
        <dbReference type="SAM" id="MobiDB-lite"/>
    </source>
</evidence>
<accession>V8P9M7</accession>
<keyword evidence="3" id="KW-1185">Reference proteome</keyword>
<feature type="compositionally biased region" description="Basic residues" evidence="1">
    <location>
        <begin position="246"/>
        <end position="268"/>
    </location>
</feature>
<evidence type="ECO:0000313" key="2">
    <source>
        <dbReference type="EMBL" id="ETE70718.1"/>
    </source>
</evidence>
<feature type="region of interest" description="Disordered" evidence="1">
    <location>
        <begin position="305"/>
        <end position="332"/>
    </location>
</feature>
<dbReference type="AlphaFoldDB" id="V8P9M7"/>